<dbReference type="AlphaFoldDB" id="A0ABD5VRP1"/>
<organism evidence="1 2">
    <name type="scientific">Halorubellus litoreus</name>
    <dbReference type="NCBI Taxonomy" id="755308"/>
    <lineage>
        <taxon>Archaea</taxon>
        <taxon>Methanobacteriati</taxon>
        <taxon>Methanobacteriota</taxon>
        <taxon>Stenosarchaea group</taxon>
        <taxon>Halobacteria</taxon>
        <taxon>Halobacteriales</taxon>
        <taxon>Halorubellaceae</taxon>
        <taxon>Halorubellus</taxon>
    </lineage>
</organism>
<reference evidence="1 2" key="1">
    <citation type="journal article" date="2019" name="Int. J. Syst. Evol. Microbiol.">
        <title>The Global Catalogue of Microorganisms (GCM) 10K type strain sequencing project: providing services to taxonomists for standard genome sequencing and annotation.</title>
        <authorList>
            <consortium name="The Broad Institute Genomics Platform"/>
            <consortium name="The Broad Institute Genome Sequencing Center for Infectious Disease"/>
            <person name="Wu L."/>
            <person name="Ma J."/>
        </authorList>
    </citation>
    <scope>NUCLEOTIDE SEQUENCE [LARGE SCALE GENOMIC DNA]</scope>
    <source>
        <strain evidence="1 2">GX26</strain>
    </source>
</reference>
<dbReference type="RefSeq" id="WP_336352404.1">
    <property type="nucleotide sequence ID" value="NZ_JAZAQL010000006.1"/>
</dbReference>
<dbReference type="EMBL" id="JBHSXN010000006">
    <property type="protein sequence ID" value="MFC6955486.1"/>
    <property type="molecule type" value="Genomic_DNA"/>
</dbReference>
<accession>A0ABD5VRP1</accession>
<keyword evidence="2" id="KW-1185">Reference proteome</keyword>
<name>A0ABD5VRP1_9EURY</name>
<gene>
    <name evidence="1" type="ORF">ACFQGB_21710</name>
</gene>
<dbReference type="Pfam" id="PF25947">
    <property type="entry name" value="WHD_halo_double"/>
    <property type="match status" value="1"/>
</dbReference>
<dbReference type="InterPro" id="IPR058821">
    <property type="entry name" value="Double_WHD-containing_halo"/>
</dbReference>
<sequence>MRFKHVPRPPESVDRVFESRQAVPLVPDTQDDCCTRLMERVGFPERDEAAKWLTFLRALGLVAEHERGYARTREDVDPVELAERFLEGVYLAPAVRDAVAAADEPVSADAVFDAVADRVPQYERNKYPTNWREVWGETVARELDWLVLFGELETTDDGRYRVA</sequence>
<comment type="caution">
    <text evidence="1">The sequence shown here is derived from an EMBL/GenBank/DDBJ whole genome shotgun (WGS) entry which is preliminary data.</text>
</comment>
<protein>
    <submittedName>
        <fullName evidence="1">Uncharacterized protein</fullName>
    </submittedName>
</protein>
<proteinExistence type="predicted"/>
<evidence type="ECO:0000313" key="1">
    <source>
        <dbReference type="EMBL" id="MFC6955486.1"/>
    </source>
</evidence>
<evidence type="ECO:0000313" key="2">
    <source>
        <dbReference type="Proteomes" id="UP001596395"/>
    </source>
</evidence>
<dbReference type="Proteomes" id="UP001596395">
    <property type="component" value="Unassembled WGS sequence"/>
</dbReference>